<evidence type="ECO:0000313" key="2">
    <source>
        <dbReference type="Ensembl" id="ENSMMDP00005013633.1"/>
    </source>
</evidence>
<dbReference type="Proteomes" id="UP000472263">
    <property type="component" value="Chromosome 17"/>
</dbReference>
<reference evidence="2" key="3">
    <citation type="submission" date="2025-09" db="UniProtKB">
        <authorList>
            <consortium name="Ensembl"/>
        </authorList>
    </citation>
    <scope>IDENTIFICATION</scope>
</reference>
<keyword evidence="1" id="KW-0472">Membrane</keyword>
<dbReference type="AlphaFoldDB" id="A0A667XHL2"/>
<reference evidence="2" key="2">
    <citation type="submission" date="2025-08" db="UniProtKB">
        <authorList>
            <consortium name="Ensembl"/>
        </authorList>
    </citation>
    <scope>IDENTIFICATION</scope>
</reference>
<keyword evidence="1" id="KW-0812">Transmembrane</keyword>
<feature type="transmembrane region" description="Helical" evidence="1">
    <location>
        <begin position="7"/>
        <end position="33"/>
    </location>
</feature>
<reference evidence="2" key="1">
    <citation type="submission" date="2019-06" db="EMBL/GenBank/DDBJ databases">
        <authorList>
            <consortium name="Wellcome Sanger Institute Data Sharing"/>
        </authorList>
    </citation>
    <scope>NUCLEOTIDE SEQUENCE [LARGE SCALE GENOMIC DNA]</scope>
</reference>
<evidence type="ECO:0000256" key="1">
    <source>
        <dbReference type="SAM" id="Phobius"/>
    </source>
</evidence>
<keyword evidence="3" id="KW-1185">Reference proteome</keyword>
<organism evidence="2 3">
    <name type="scientific">Myripristis murdjan</name>
    <name type="common">pinecone soldierfish</name>
    <dbReference type="NCBI Taxonomy" id="586833"/>
    <lineage>
        <taxon>Eukaryota</taxon>
        <taxon>Metazoa</taxon>
        <taxon>Chordata</taxon>
        <taxon>Craniata</taxon>
        <taxon>Vertebrata</taxon>
        <taxon>Euteleostomi</taxon>
        <taxon>Actinopterygii</taxon>
        <taxon>Neopterygii</taxon>
        <taxon>Teleostei</taxon>
        <taxon>Neoteleostei</taxon>
        <taxon>Acanthomorphata</taxon>
        <taxon>Holocentriformes</taxon>
        <taxon>Holocentridae</taxon>
        <taxon>Myripristis</taxon>
    </lineage>
</organism>
<proteinExistence type="predicted"/>
<evidence type="ECO:0000313" key="3">
    <source>
        <dbReference type="Proteomes" id="UP000472263"/>
    </source>
</evidence>
<accession>A0A667XHL2</accession>
<keyword evidence="1" id="KW-1133">Transmembrane helix</keyword>
<dbReference type="Ensembl" id="ENSMMDT00005014027.1">
    <property type="protein sequence ID" value="ENSMMDP00005013633.1"/>
    <property type="gene ID" value="ENSMMDG00005007067.1"/>
</dbReference>
<protein>
    <submittedName>
        <fullName evidence="2">Uncharacterized protein</fullName>
    </submittedName>
</protein>
<sequence length="34" mass="3918">MSALSCLWAFLFTLVDLPCHTCILIYILIIVMLF</sequence>
<dbReference type="InParanoid" id="A0A667XHL2"/>
<name>A0A667XHL2_9TELE</name>